<dbReference type="InterPro" id="IPR023828">
    <property type="entry name" value="Peptidase_S8_Ser-AS"/>
</dbReference>
<accession>A0A2C6LEQ7</accession>
<dbReference type="RefSeq" id="XP_067927535.1">
    <property type="nucleotide sequence ID" value="XM_068060474.1"/>
</dbReference>
<evidence type="ECO:0000256" key="3">
    <source>
        <dbReference type="ARBA" id="ARBA00022670"/>
    </source>
</evidence>
<evidence type="ECO:0000256" key="6">
    <source>
        <dbReference type="ARBA" id="ARBA00022801"/>
    </source>
</evidence>
<feature type="active site" description="Charge relay system" evidence="14">
    <location>
        <position position="557"/>
    </location>
</feature>
<feature type="compositionally biased region" description="Low complexity" evidence="16">
    <location>
        <begin position="1019"/>
        <end position="1040"/>
    </location>
</feature>
<dbReference type="InterPro" id="IPR000152">
    <property type="entry name" value="EGF-type_Asp/Asn_hydroxyl_site"/>
</dbReference>
<feature type="region of interest" description="Disordered" evidence="16">
    <location>
        <begin position="1017"/>
        <end position="1056"/>
    </location>
</feature>
<dbReference type="PANTHER" id="PTHR43399:SF4">
    <property type="entry name" value="CELL WALL-ASSOCIATED PROTEASE"/>
    <property type="match status" value="1"/>
</dbReference>
<feature type="active site" description="Charge relay system" evidence="14">
    <location>
        <position position="720"/>
    </location>
</feature>
<feature type="region of interest" description="Disordered" evidence="16">
    <location>
        <begin position="384"/>
        <end position="425"/>
    </location>
</feature>
<dbReference type="GO" id="GO:0005509">
    <property type="term" value="F:calcium ion binding"/>
    <property type="evidence" value="ECO:0007669"/>
    <property type="project" value="InterPro"/>
</dbReference>
<evidence type="ECO:0000256" key="10">
    <source>
        <dbReference type="ARBA" id="ARBA00023180"/>
    </source>
</evidence>
<dbReference type="SUPFAM" id="SSF52743">
    <property type="entry name" value="Subtilisin-like"/>
    <property type="match status" value="1"/>
</dbReference>
<dbReference type="InterPro" id="IPR036852">
    <property type="entry name" value="Peptidase_S8/S53_dom_sf"/>
</dbReference>
<feature type="domain" description="EGF-like" evidence="17">
    <location>
        <begin position="793"/>
        <end position="831"/>
    </location>
</feature>
<feature type="compositionally biased region" description="Polar residues" evidence="16">
    <location>
        <begin position="391"/>
        <end position="405"/>
    </location>
</feature>
<organism evidence="18 19">
    <name type="scientific">Cystoisospora suis</name>
    <dbReference type="NCBI Taxonomy" id="483139"/>
    <lineage>
        <taxon>Eukaryota</taxon>
        <taxon>Sar</taxon>
        <taxon>Alveolata</taxon>
        <taxon>Apicomplexa</taxon>
        <taxon>Conoidasida</taxon>
        <taxon>Coccidia</taxon>
        <taxon>Eucoccidiorida</taxon>
        <taxon>Eimeriorina</taxon>
        <taxon>Sarcocystidae</taxon>
        <taxon>Cystoisospora</taxon>
    </lineage>
</organism>
<dbReference type="Gene3D" id="3.40.50.200">
    <property type="entry name" value="Peptidase S8/S53 domain"/>
    <property type="match status" value="1"/>
</dbReference>
<keyword evidence="2 13" id="KW-0245">EGF-like domain</keyword>
<comment type="caution">
    <text evidence="13">Lacks conserved residue(s) required for the propagation of feature annotation.</text>
</comment>
<dbReference type="Pfam" id="PF00082">
    <property type="entry name" value="Peptidase_S8"/>
    <property type="match status" value="1"/>
</dbReference>
<dbReference type="PROSITE" id="PS50026">
    <property type="entry name" value="EGF_3"/>
    <property type="match status" value="2"/>
</dbReference>
<dbReference type="InterPro" id="IPR018097">
    <property type="entry name" value="EGF_Ca-bd_CS"/>
</dbReference>
<dbReference type="InterPro" id="IPR051048">
    <property type="entry name" value="Peptidase_S8/S53_subtilisin"/>
</dbReference>
<dbReference type="InterPro" id="IPR023827">
    <property type="entry name" value="Peptidase_S8_Asp-AS"/>
</dbReference>
<dbReference type="InterPro" id="IPR000742">
    <property type="entry name" value="EGF"/>
</dbReference>
<evidence type="ECO:0000256" key="15">
    <source>
        <dbReference type="RuleBase" id="RU003355"/>
    </source>
</evidence>
<dbReference type="OrthoDB" id="531541at2759"/>
<keyword evidence="5" id="KW-0677">Repeat</keyword>
<dbReference type="CDD" id="cd07473">
    <property type="entry name" value="Peptidases_S8_Subtilisin_like"/>
    <property type="match status" value="1"/>
</dbReference>
<evidence type="ECO:0000256" key="16">
    <source>
        <dbReference type="SAM" id="MobiDB-lite"/>
    </source>
</evidence>
<comment type="similarity">
    <text evidence="1 14 15">Belongs to the peptidase S8 family.</text>
</comment>
<dbReference type="CDD" id="cd00053">
    <property type="entry name" value="EGF"/>
    <property type="match status" value="1"/>
</dbReference>
<dbReference type="PROSITE" id="PS51892">
    <property type="entry name" value="SUBTILASE"/>
    <property type="match status" value="1"/>
</dbReference>
<comment type="caution">
    <text evidence="18">The sequence shown here is derived from an EMBL/GenBank/DDBJ whole genome shotgun (WGS) entry which is preliminary data.</text>
</comment>
<dbReference type="SMART" id="SM00181">
    <property type="entry name" value="EGF"/>
    <property type="match status" value="4"/>
</dbReference>
<dbReference type="SMART" id="SM00179">
    <property type="entry name" value="EGF_CA"/>
    <property type="match status" value="3"/>
</dbReference>
<dbReference type="AlphaFoldDB" id="A0A2C6LEQ7"/>
<dbReference type="InterPro" id="IPR049883">
    <property type="entry name" value="NOTCH1_EGF-like"/>
</dbReference>
<keyword evidence="9" id="KW-1015">Disulfide bond</keyword>
<feature type="compositionally biased region" description="Basic and acidic residues" evidence="16">
    <location>
        <begin position="143"/>
        <end position="154"/>
    </location>
</feature>
<dbReference type="PANTHER" id="PTHR43399">
    <property type="entry name" value="SUBTILISIN-RELATED"/>
    <property type="match status" value="1"/>
</dbReference>
<dbReference type="InterPro" id="IPR009030">
    <property type="entry name" value="Growth_fac_rcpt_cys_sf"/>
</dbReference>
<evidence type="ECO:0000256" key="1">
    <source>
        <dbReference type="ARBA" id="ARBA00011073"/>
    </source>
</evidence>
<evidence type="ECO:0000256" key="14">
    <source>
        <dbReference type="PROSITE-ProRule" id="PRU01240"/>
    </source>
</evidence>
<keyword evidence="19" id="KW-1185">Reference proteome</keyword>
<dbReference type="PROSITE" id="PS00136">
    <property type="entry name" value="SUBTILASE_ASP"/>
    <property type="match status" value="1"/>
</dbReference>
<dbReference type="FunFam" id="2.10.25.10:FF:000005">
    <property type="entry name" value="Fibrillin 2"/>
    <property type="match status" value="1"/>
</dbReference>
<keyword evidence="6 14" id="KW-0378">Hydrolase</keyword>
<dbReference type="InterPro" id="IPR015500">
    <property type="entry name" value="Peptidase_S8_subtilisin-rel"/>
</dbReference>
<evidence type="ECO:0000256" key="13">
    <source>
        <dbReference type="PROSITE-ProRule" id="PRU00076"/>
    </source>
</evidence>
<dbReference type="Proteomes" id="UP000221165">
    <property type="component" value="Unassembled WGS sequence"/>
</dbReference>
<dbReference type="InterPro" id="IPR001881">
    <property type="entry name" value="EGF-like_Ca-bd_dom"/>
</dbReference>
<dbReference type="InterPro" id="IPR034204">
    <property type="entry name" value="PfSUB1-like_cat_dom"/>
</dbReference>
<dbReference type="PROSITE" id="PS01187">
    <property type="entry name" value="EGF_CA"/>
    <property type="match status" value="1"/>
</dbReference>
<feature type="active site" description="Charge relay system" evidence="14">
    <location>
        <position position="502"/>
    </location>
</feature>
<keyword evidence="3 14" id="KW-0645">Protease</keyword>
<feature type="compositionally biased region" description="Basic and acidic residues" evidence="16">
    <location>
        <begin position="436"/>
        <end position="449"/>
    </location>
</feature>
<evidence type="ECO:0000256" key="7">
    <source>
        <dbReference type="ARBA" id="ARBA00022825"/>
    </source>
</evidence>
<dbReference type="Pfam" id="PF07645">
    <property type="entry name" value="EGF_CA"/>
    <property type="match status" value="2"/>
</dbReference>
<keyword evidence="7 14" id="KW-0720">Serine protease</keyword>
<dbReference type="InterPro" id="IPR000209">
    <property type="entry name" value="Peptidase_S8/S53_dom"/>
</dbReference>
<name>A0A2C6LEQ7_9APIC</name>
<dbReference type="InterPro" id="IPR024731">
    <property type="entry name" value="NELL2-like_EGF"/>
</dbReference>
<evidence type="ECO:0000256" key="12">
    <source>
        <dbReference type="ARBA" id="ARBA00023619"/>
    </source>
</evidence>
<dbReference type="GO" id="GO:0004252">
    <property type="term" value="F:serine-type endopeptidase activity"/>
    <property type="evidence" value="ECO:0007669"/>
    <property type="project" value="UniProtKB-UniRule"/>
</dbReference>
<dbReference type="GO" id="GO:0006508">
    <property type="term" value="P:proteolysis"/>
    <property type="evidence" value="ECO:0007669"/>
    <property type="project" value="UniProtKB-KW"/>
</dbReference>
<dbReference type="Gene3D" id="2.10.25.10">
    <property type="entry name" value="Laminin"/>
    <property type="match status" value="3"/>
</dbReference>
<feature type="compositionally biased region" description="Polar residues" evidence="16">
    <location>
        <begin position="1047"/>
        <end position="1056"/>
    </location>
</feature>
<proteinExistence type="inferred from homology"/>
<evidence type="ECO:0000256" key="5">
    <source>
        <dbReference type="ARBA" id="ARBA00022737"/>
    </source>
</evidence>
<dbReference type="PRINTS" id="PR00723">
    <property type="entry name" value="SUBTILISIN"/>
</dbReference>
<evidence type="ECO:0000259" key="17">
    <source>
        <dbReference type="PROSITE" id="PS50026"/>
    </source>
</evidence>
<comment type="catalytic activity">
    <reaction evidence="11">
        <text>Hydrolysis of proteins with broad specificity for peptide bonds, and a preference for a large uncharged residue in P1. Hydrolyzes peptide amides.</text>
        <dbReference type="EC" id="3.4.21.62"/>
    </reaction>
</comment>
<keyword evidence="4" id="KW-0732">Signal</keyword>
<dbReference type="PROSITE" id="PS01186">
    <property type="entry name" value="EGF_2"/>
    <property type="match status" value="2"/>
</dbReference>
<evidence type="ECO:0000256" key="2">
    <source>
        <dbReference type="ARBA" id="ARBA00022536"/>
    </source>
</evidence>
<reference evidence="18 19" key="1">
    <citation type="journal article" date="2017" name="Int. J. Parasitol.">
        <title>The genome of the protozoan parasite Cystoisospora suis and a reverse vaccinology approach to identify vaccine candidates.</title>
        <authorList>
            <person name="Palmieri N."/>
            <person name="Shrestha A."/>
            <person name="Ruttkowski B."/>
            <person name="Beck T."/>
            <person name="Vogl C."/>
            <person name="Tomley F."/>
            <person name="Blake D.P."/>
            <person name="Joachim A."/>
        </authorList>
    </citation>
    <scope>NUCLEOTIDE SEQUENCE [LARGE SCALE GENOMIC DNA]</scope>
    <source>
        <strain evidence="18 19">Wien I</strain>
    </source>
</reference>
<dbReference type="PROSITE" id="PS00138">
    <property type="entry name" value="SUBTILASE_SER"/>
    <property type="match status" value="1"/>
</dbReference>
<keyword evidence="10" id="KW-0325">Glycoprotein</keyword>
<dbReference type="CDD" id="cd00054">
    <property type="entry name" value="EGF_CA"/>
    <property type="match status" value="2"/>
</dbReference>
<gene>
    <name evidence="18" type="ORF">CSUI_000240</name>
</gene>
<evidence type="ECO:0000256" key="9">
    <source>
        <dbReference type="ARBA" id="ARBA00023157"/>
    </source>
</evidence>
<evidence type="ECO:0000256" key="4">
    <source>
        <dbReference type="ARBA" id="ARBA00022729"/>
    </source>
</evidence>
<protein>
    <recommendedName>
        <fullName evidence="12">subtilisin</fullName>
        <ecNumber evidence="12">3.4.21.62</ecNumber>
    </recommendedName>
</protein>
<dbReference type="PROSITE" id="PS00010">
    <property type="entry name" value="ASX_HYDROXYL"/>
    <property type="match status" value="1"/>
</dbReference>
<dbReference type="Pfam" id="PF12947">
    <property type="entry name" value="EGF_3"/>
    <property type="match status" value="1"/>
</dbReference>
<dbReference type="EC" id="3.4.21.62" evidence="12"/>
<dbReference type="VEuPathDB" id="ToxoDB:CSUI_000240"/>
<evidence type="ECO:0000313" key="19">
    <source>
        <dbReference type="Proteomes" id="UP000221165"/>
    </source>
</evidence>
<keyword evidence="8" id="KW-0865">Zymogen</keyword>
<feature type="region of interest" description="Disordered" evidence="16">
    <location>
        <begin position="100"/>
        <end position="186"/>
    </location>
</feature>
<feature type="domain" description="EGF-like" evidence="17">
    <location>
        <begin position="832"/>
        <end position="870"/>
    </location>
</feature>
<evidence type="ECO:0000256" key="8">
    <source>
        <dbReference type="ARBA" id="ARBA00023145"/>
    </source>
</evidence>
<feature type="region of interest" description="Disordered" evidence="16">
    <location>
        <begin position="436"/>
        <end position="455"/>
    </location>
</feature>
<evidence type="ECO:0000313" key="18">
    <source>
        <dbReference type="EMBL" id="PHJ25889.1"/>
    </source>
</evidence>
<evidence type="ECO:0000256" key="11">
    <source>
        <dbReference type="ARBA" id="ARBA00023529"/>
    </source>
</evidence>
<dbReference type="EMBL" id="MIGC01000111">
    <property type="protein sequence ID" value="PHJ25889.1"/>
    <property type="molecule type" value="Genomic_DNA"/>
</dbReference>
<dbReference type="SUPFAM" id="SSF57184">
    <property type="entry name" value="Growth factor receptor domain"/>
    <property type="match status" value="1"/>
</dbReference>
<dbReference type="GeneID" id="94423685"/>
<sequence>MPRLHGSMSGVLERQLPDPRVFTGWSSLTSFPPCSPQTFMPGEQAGTGPAISPAQCSRRQLTRGKLWKLTVGPPPHRRTLLVLLLLTSFAFAAAHGIVGPLRGGGQRQPDEWEDNEDGAAADNLRPPLPEADAPRFDTAAVDSKPDFRPRELDLNSKTISGDAKNYPPAADDAGNGGSGDSNHLSDEALEGASAGALPTPNFGSVVGGLSEHLPSFPLVNARNDKKRAEENRLCVMGSSGNCTGAPTPTEMLGFLNEGTEWILTPTATVLQSIGKTVDKVFRGFVLRNARVLPNYRRNVIISYRDFKPFMLLEMLAQRNRFLQQLSTFFSSLQPIRSIYLRNLGMEIFELPDLLGLGEFMKAALGLRQYVDHVFEDQEVTDFDDELRSAESVPQTGDNNESSSTGRKQETLGQDDCSLFGPSGAQPNVVAHEECLRRTQEQEKKEEGAPSRRLQVMPNDPFTWKQWPFSDSGPSRWGTEAPRAWELWTGATLKEKVTVAVIDSGVDYNHPDLRNMIWRNTDEICNNGIDDDRNGLVDDCLGWDFINGDNDPDDDNGHGTASAGIIAAEPNNHIGMAGICWGCNIMILKALNKDIKGTVSSFARAIDYALGKGVKISNNSYGGRGSGFQGLQQAVERARAAGMIFVAAAGNYNGNNDNDKDPVFPASYPLDNIISVAAITRAGSLASFSSYGRSQVDIAAPGAQIMSASLSGTYRTVEGTSFAVPFVTGAVALVWSRFPHLHYREIIDRILRNTKHNPQLQGYIATAGVLDVWKALTNGGSSLPAEPSPPLYNGGLDCSDLHCHPVATCVATPGGRKCQCPQGYQGNGYDCRDIDECSFSPCGPASVCRNLPGSFECLCREGFRQVNDSCVDIDECRESFGGVPAGRACPVQAVCQNFSGSYDCVCPPGSVWNAKAGYQAQCLTLNTPPTGPCVNNGGCGINALCQSSGAVWYYQRTCVCLNGYEKLPTPPGPQAQMGVLGDGREVCVREGILESEVGRYLAIMQSFVLRATLKTSEAAPTPSGQSISTSSSSPGSAEIPPGWLWPRTTGQTPSQNNPATSCFLGICLLGGPDASSQ</sequence>